<organism evidence="2 3">
    <name type="scientific">Perkinsus olseni</name>
    <name type="common">Perkinsus atlanticus</name>
    <dbReference type="NCBI Taxonomy" id="32597"/>
    <lineage>
        <taxon>Eukaryota</taxon>
        <taxon>Sar</taxon>
        <taxon>Alveolata</taxon>
        <taxon>Perkinsozoa</taxon>
        <taxon>Perkinsea</taxon>
        <taxon>Perkinsida</taxon>
        <taxon>Perkinsidae</taxon>
        <taxon>Perkinsus</taxon>
    </lineage>
</organism>
<sequence>MIGHTAFHLLLWGLSHAMKTDSRLLVKALDSVASLFDKEALNKTINALARSAAGGVYRRVSHAPHCDLGPDSGEIVTPLQRSIRRY</sequence>
<name>A0A7J6KK27_PEROL</name>
<evidence type="ECO:0000313" key="2">
    <source>
        <dbReference type="EMBL" id="KAF4647212.1"/>
    </source>
</evidence>
<dbReference type="EMBL" id="JABAHT010002557">
    <property type="protein sequence ID" value="KAF4647212.1"/>
    <property type="molecule type" value="Genomic_DNA"/>
</dbReference>
<reference evidence="2 3" key="1">
    <citation type="submission" date="2020-04" db="EMBL/GenBank/DDBJ databases">
        <title>Perkinsus olseni comparative genomics.</title>
        <authorList>
            <person name="Bogema D.R."/>
        </authorList>
    </citation>
    <scope>NUCLEOTIDE SEQUENCE [LARGE SCALE GENOMIC DNA]</scope>
    <source>
        <strain evidence="2">ATCC PRA-179</strain>
    </source>
</reference>
<keyword evidence="1" id="KW-0732">Signal</keyword>
<evidence type="ECO:0000313" key="3">
    <source>
        <dbReference type="Proteomes" id="UP000570595"/>
    </source>
</evidence>
<feature type="signal peptide" evidence="1">
    <location>
        <begin position="1"/>
        <end position="17"/>
    </location>
</feature>
<gene>
    <name evidence="2" type="ORF">FOZ61_004488</name>
</gene>
<dbReference type="AlphaFoldDB" id="A0A7J6KK27"/>
<feature type="chain" id="PRO_5029605625" evidence="1">
    <location>
        <begin position="18"/>
        <end position="86"/>
    </location>
</feature>
<comment type="caution">
    <text evidence="2">The sequence shown here is derived from an EMBL/GenBank/DDBJ whole genome shotgun (WGS) entry which is preliminary data.</text>
</comment>
<protein>
    <submittedName>
        <fullName evidence="2">Uncharacterized protein</fullName>
    </submittedName>
</protein>
<proteinExistence type="predicted"/>
<dbReference type="Proteomes" id="UP000570595">
    <property type="component" value="Unassembled WGS sequence"/>
</dbReference>
<feature type="non-terminal residue" evidence="2">
    <location>
        <position position="86"/>
    </location>
</feature>
<accession>A0A7J6KK27</accession>
<evidence type="ECO:0000256" key="1">
    <source>
        <dbReference type="SAM" id="SignalP"/>
    </source>
</evidence>